<accession>B6FVX1</accession>
<dbReference type="AlphaFoldDB" id="B6FVX1"/>
<dbReference type="HOGENOM" id="CLU_097478_0_0_9"/>
<comment type="caution">
    <text evidence="3">The sequence shown here is derived from an EMBL/GenBank/DDBJ whole genome shotgun (WGS) entry which is preliminary data.</text>
</comment>
<feature type="signal peptide" evidence="1">
    <location>
        <begin position="1"/>
        <end position="24"/>
    </location>
</feature>
<dbReference type="CDD" id="cd00158">
    <property type="entry name" value="RHOD"/>
    <property type="match status" value="2"/>
</dbReference>
<dbReference type="eggNOG" id="COG0607">
    <property type="taxonomic scope" value="Bacteria"/>
</dbReference>
<dbReference type="Gene3D" id="3.40.250.10">
    <property type="entry name" value="Rhodanese-like domain"/>
    <property type="match status" value="2"/>
</dbReference>
<feature type="domain" description="Rhodanese" evidence="2">
    <location>
        <begin position="58"/>
        <end position="144"/>
    </location>
</feature>
<evidence type="ECO:0000256" key="1">
    <source>
        <dbReference type="SAM" id="SignalP"/>
    </source>
</evidence>
<reference evidence="3 4" key="2">
    <citation type="submission" date="2008-10" db="EMBL/GenBank/DDBJ databases">
        <title>Draft genome sequence of Clostridium hiranonis (DSM 13275).</title>
        <authorList>
            <person name="Sudarsanam P."/>
            <person name="Ley R."/>
            <person name="Guruge J."/>
            <person name="Turnbaugh P.J."/>
            <person name="Mahowald M."/>
            <person name="Liep D."/>
            <person name="Gordon J."/>
        </authorList>
    </citation>
    <scope>NUCLEOTIDE SEQUENCE [LARGE SCALE GENOMIC DNA]</scope>
    <source>
        <strain evidence="3 4">DSM 13275</strain>
    </source>
</reference>
<gene>
    <name evidence="3" type="ORF">CLOHIR_00019</name>
</gene>
<dbReference type="PANTHER" id="PTHR43031:SF18">
    <property type="entry name" value="RHODANESE-RELATED SULFURTRANSFERASES"/>
    <property type="match status" value="1"/>
</dbReference>
<reference evidence="3 4" key="1">
    <citation type="submission" date="2008-09" db="EMBL/GenBank/DDBJ databases">
        <authorList>
            <person name="Fulton L."/>
            <person name="Clifton S."/>
            <person name="Fulton B."/>
            <person name="Xu J."/>
            <person name="Minx P."/>
            <person name="Pepin K.H."/>
            <person name="Johnson M."/>
            <person name="Thiruvilangam P."/>
            <person name="Bhonagiri V."/>
            <person name="Nash W.E."/>
            <person name="Mardis E.R."/>
            <person name="Wilson R.K."/>
        </authorList>
    </citation>
    <scope>NUCLEOTIDE SEQUENCE [LARGE SCALE GENOMIC DNA]</scope>
    <source>
        <strain evidence="3 4">DSM 13275</strain>
    </source>
</reference>
<protein>
    <submittedName>
        <fullName evidence="3">Putative phage shock operon rhodanese PspE</fullName>
    </submittedName>
</protein>
<feature type="domain" description="Rhodanese" evidence="2">
    <location>
        <begin position="170"/>
        <end position="256"/>
    </location>
</feature>
<evidence type="ECO:0000259" key="2">
    <source>
        <dbReference type="PROSITE" id="PS50206"/>
    </source>
</evidence>
<evidence type="ECO:0000313" key="4">
    <source>
        <dbReference type="Proteomes" id="UP000003178"/>
    </source>
</evidence>
<dbReference type="PROSITE" id="PS51257">
    <property type="entry name" value="PROKAR_LIPOPROTEIN"/>
    <property type="match status" value="1"/>
</dbReference>
<keyword evidence="1" id="KW-0732">Signal</keyword>
<sequence>MKLNKKFKVLAIGAALVLSIGAVGCSKQEEAPKEEAKQEQAKAEVKTIKGDELVEAMKDANTVVIDARDASEYEAGHIKGALNVFVDEAESKLGDLEQYKDKKVIVYCNSGKKSGKLAQLLVDNGFTDVSNADGVKQYEYELVQGKEEPKAEKAEVKTMKGDEVVEAMKDTANTVVIDARDAKDFAKGHIDGAINIFVDEAKDKLGELEQYKDKKVIVYCNSGNKSGKLAQFLVDNGFTDVYNADGVKQYEYNLVKGE</sequence>
<dbReference type="InterPro" id="IPR036873">
    <property type="entry name" value="Rhodanese-like_dom_sf"/>
</dbReference>
<feature type="chain" id="PRO_5038367618" evidence="1">
    <location>
        <begin position="25"/>
        <end position="258"/>
    </location>
</feature>
<dbReference type="Proteomes" id="UP000003178">
    <property type="component" value="Unassembled WGS sequence"/>
</dbReference>
<dbReference type="SUPFAM" id="SSF52821">
    <property type="entry name" value="Rhodanese/Cell cycle control phosphatase"/>
    <property type="match status" value="2"/>
</dbReference>
<proteinExistence type="predicted"/>
<keyword evidence="4" id="KW-1185">Reference proteome</keyword>
<dbReference type="Pfam" id="PF00581">
    <property type="entry name" value="Rhodanese"/>
    <property type="match status" value="2"/>
</dbReference>
<dbReference type="STRING" id="500633.CLOHIR_00019"/>
<dbReference type="RefSeq" id="WP_006438936.1">
    <property type="nucleotide sequence ID" value="NZ_DS995354.1"/>
</dbReference>
<name>B6FVX1_PEPHT</name>
<dbReference type="InterPro" id="IPR050229">
    <property type="entry name" value="GlpE_sulfurtransferase"/>
</dbReference>
<evidence type="ECO:0000313" key="3">
    <source>
        <dbReference type="EMBL" id="EEA86344.1"/>
    </source>
</evidence>
<dbReference type="InterPro" id="IPR001763">
    <property type="entry name" value="Rhodanese-like_dom"/>
</dbReference>
<dbReference type="PANTHER" id="PTHR43031">
    <property type="entry name" value="FAD-DEPENDENT OXIDOREDUCTASE"/>
    <property type="match status" value="1"/>
</dbReference>
<organism evidence="3 4">
    <name type="scientific">Peptacetobacter hiranonis (strain DSM 13275 / JCM 10541 / KCTC 15199 / TO-931)</name>
    <name type="common">Clostridium hiranonis</name>
    <dbReference type="NCBI Taxonomy" id="500633"/>
    <lineage>
        <taxon>Bacteria</taxon>
        <taxon>Bacillati</taxon>
        <taxon>Bacillota</taxon>
        <taxon>Clostridia</taxon>
        <taxon>Peptostreptococcales</taxon>
        <taxon>Peptostreptococcaceae</taxon>
        <taxon>Peptacetobacter</taxon>
    </lineage>
</organism>
<dbReference type="EMBL" id="ABWP01000001">
    <property type="protein sequence ID" value="EEA86344.1"/>
    <property type="molecule type" value="Genomic_DNA"/>
</dbReference>
<dbReference type="PROSITE" id="PS50206">
    <property type="entry name" value="RHODANESE_3"/>
    <property type="match status" value="2"/>
</dbReference>
<dbReference type="OrthoDB" id="9800872at2"/>
<dbReference type="SMART" id="SM00450">
    <property type="entry name" value="RHOD"/>
    <property type="match status" value="2"/>
</dbReference>